<keyword evidence="2" id="KW-1185">Reference proteome</keyword>
<organism evidence="1 2">
    <name type="scientific">Methylophilales bacterium MBRS-H7</name>
    <dbReference type="NCBI Taxonomy" id="1623450"/>
    <lineage>
        <taxon>Bacteria</taxon>
        <taxon>Pseudomonadati</taxon>
        <taxon>Pseudomonadota</taxon>
        <taxon>Betaproteobacteria</taxon>
        <taxon>Nitrosomonadales</taxon>
        <taxon>OM43 clade</taxon>
    </lineage>
</organism>
<name>A0A0H4IZH3_9PROT</name>
<dbReference type="EMBL" id="CP011002">
    <property type="protein sequence ID" value="AKO65230.1"/>
    <property type="molecule type" value="Genomic_DNA"/>
</dbReference>
<dbReference type="Proteomes" id="UP000066549">
    <property type="component" value="Chromosome"/>
</dbReference>
<accession>A0A0H4IZH3</accession>
<gene>
    <name evidence="1" type="ORF">VI33_00170</name>
</gene>
<protein>
    <submittedName>
        <fullName evidence="1">Uncharacterized protein</fullName>
    </submittedName>
</protein>
<dbReference type="InterPro" id="IPR045767">
    <property type="entry name" value="DUF6134"/>
</dbReference>
<proteinExistence type="predicted"/>
<dbReference type="AlphaFoldDB" id="A0A0H4IZH3"/>
<dbReference type="Pfam" id="PF19630">
    <property type="entry name" value="DUF6134"/>
    <property type="match status" value="1"/>
</dbReference>
<reference evidence="1 2" key="1">
    <citation type="submission" date="2015-03" db="EMBL/GenBank/DDBJ databases">
        <title>Comparative analysis of the OM43 clade including a novel species from Red Sea uncovers genomic and metabolic diversity among marine methylotrophs.</title>
        <authorList>
            <person name="Jimenez-Infante F."/>
            <person name="Ngugi D.K."/>
            <person name="Vinu M."/>
            <person name="Alam I."/>
            <person name="Kamau A."/>
            <person name="Blom J."/>
            <person name="Bajic V.B."/>
            <person name="Stingl U."/>
        </authorList>
    </citation>
    <scope>NUCLEOTIDE SEQUENCE [LARGE SCALE GENOMIC DNA]</scope>
    <source>
        <strain evidence="1 2">MBRSH7</strain>
    </source>
</reference>
<sequence length="200" mass="23786">MMLLCCSIYAEQINFQVQLNDKDIGFHEFNVQNDTISNKAQFDVKLWFIPAYKYRHTATEVYKDNCLIQLESETQDGADFFELSSLADSAFFKIKVNDKDYNHPACSQTFRYWDIQFTEQNLAINPQDGEIFKLTFIKDEDEEVKTKTNTFLANKYTLRAINDQDEKFHIELWYEQKSKKWIKLKSYLKDDNVITYILND</sequence>
<dbReference type="OrthoDB" id="5761531at2"/>
<evidence type="ECO:0000313" key="1">
    <source>
        <dbReference type="EMBL" id="AKO65230.1"/>
    </source>
</evidence>
<evidence type="ECO:0000313" key="2">
    <source>
        <dbReference type="Proteomes" id="UP000066549"/>
    </source>
</evidence>